<dbReference type="PANTHER" id="PTHR18849:SF0">
    <property type="entry name" value="CILIA- AND FLAGELLA-ASSOCIATED PROTEIN 410-RELATED"/>
    <property type="match status" value="1"/>
</dbReference>
<keyword evidence="5" id="KW-1185">Reference proteome</keyword>
<dbReference type="PANTHER" id="PTHR18849">
    <property type="entry name" value="LEUCINE RICH REPEAT PROTEIN"/>
    <property type="match status" value="1"/>
</dbReference>
<dbReference type="GeneTree" id="ENSGT00390000018807"/>
<sequence>MKLTRKLVLAKAKASDLDSVRKLNCWGCSLSDISIFSQIPNIDVLTLSVNSISSLSPLAGCHSLCELYLRRNSIQSLSELCHLRSLSRLRVLWLAENPCCGPEASRYRLTVLRCLPRLQKLDNQVVTEEEVSLALTHGEDITTPPTTVQDQLSTNGMADVDTENDPLNYNMEETNKIREQLGMKLLARDKFESLSSPVTKEAKLPFKKTHTLEAVLLLMKDLDEEELQIVHTVALNRLQTYTVLFFVQCRGRCGEGMVTVYLACIS</sequence>
<dbReference type="InterPro" id="IPR032675">
    <property type="entry name" value="LRR_dom_sf"/>
</dbReference>
<evidence type="ECO:0000259" key="3">
    <source>
        <dbReference type="SMART" id="SM00446"/>
    </source>
</evidence>
<dbReference type="GO" id="GO:0036064">
    <property type="term" value="C:ciliary basal body"/>
    <property type="evidence" value="ECO:0007669"/>
    <property type="project" value="UniProtKB-ARBA"/>
</dbReference>
<name>A0A8C4Z0F8_GADMO</name>
<dbReference type="SUPFAM" id="SSF52058">
    <property type="entry name" value="L domain-like"/>
    <property type="match status" value="1"/>
</dbReference>
<dbReference type="InterPro" id="IPR001611">
    <property type="entry name" value="Leu-rich_rpt"/>
</dbReference>
<evidence type="ECO:0000313" key="4">
    <source>
        <dbReference type="Ensembl" id="ENSGMOP00000004358.2"/>
    </source>
</evidence>
<dbReference type="InterPro" id="IPR003603">
    <property type="entry name" value="U2A'_phosphoprotein32A_C"/>
</dbReference>
<dbReference type="GO" id="GO:0097733">
    <property type="term" value="C:photoreceptor cell cilium"/>
    <property type="evidence" value="ECO:0007669"/>
    <property type="project" value="UniProtKB-ARBA"/>
</dbReference>
<dbReference type="AlphaFoldDB" id="A0A8C4Z0F8"/>
<gene>
    <name evidence="4" type="primary">cfap410</name>
</gene>
<reference evidence="4" key="1">
    <citation type="submission" date="2025-08" db="UniProtKB">
        <authorList>
            <consortium name="Ensembl"/>
        </authorList>
    </citation>
    <scope>IDENTIFICATION</scope>
</reference>
<dbReference type="OMA" id="ISICHEL"/>
<dbReference type="GO" id="GO:0000398">
    <property type="term" value="P:mRNA splicing, via spliceosome"/>
    <property type="evidence" value="ECO:0007669"/>
    <property type="project" value="InterPro"/>
</dbReference>
<dbReference type="InterPro" id="IPR045347">
    <property type="entry name" value="HIND"/>
</dbReference>
<reference evidence="4" key="2">
    <citation type="submission" date="2025-09" db="UniProtKB">
        <authorList>
            <consortium name="Ensembl"/>
        </authorList>
    </citation>
    <scope>IDENTIFICATION</scope>
</reference>
<keyword evidence="1" id="KW-0433">Leucine-rich repeat</keyword>
<dbReference type="SMART" id="SM00446">
    <property type="entry name" value="LRRcap"/>
    <property type="match status" value="1"/>
</dbReference>
<dbReference type="Pfam" id="PF19252">
    <property type="entry name" value="HIND"/>
    <property type="match status" value="1"/>
</dbReference>
<evidence type="ECO:0000256" key="1">
    <source>
        <dbReference type="ARBA" id="ARBA00022614"/>
    </source>
</evidence>
<dbReference type="Proteomes" id="UP000694546">
    <property type="component" value="Chromosome 8"/>
</dbReference>
<dbReference type="Gene3D" id="3.80.10.10">
    <property type="entry name" value="Ribonuclease Inhibitor"/>
    <property type="match status" value="1"/>
</dbReference>
<feature type="domain" description="U2A'/phosphoprotein 32 family A C-terminal" evidence="3">
    <location>
        <begin position="104"/>
        <end position="122"/>
    </location>
</feature>
<dbReference type="Ensembl" id="ENSGMOT00000004491.2">
    <property type="protein sequence ID" value="ENSGMOP00000004358.2"/>
    <property type="gene ID" value="ENSGMOG00000004116.2"/>
</dbReference>
<dbReference type="GO" id="GO:0007010">
    <property type="term" value="P:cytoskeleton organization"/>
    <property type="evidence" value="ECO:0007669"/>
    <property type="project" value="TreeGrafter"/>
</dbReference>
<dbReference type="GO" id="GO:0046540">
    <property type="term" value="C:U4/U6 x U5 tri-snRNP complex"/>
    <property type="evidence" value="ECO:0007669"/>
    <property type="project" value="InterPro"/>
</dbReference>
<dbReference type="PROSITE" id="PS51450">
    <property type="entry name" value="LRR"/>
    <property type="match status" value="2"/>
</dbReference>
<evidence type="ECO:0000313" key="5">
    <source>
        <dbReference type="Proteomes" id="UP000694546"/>
    </source>
</evidence>
<accession>A0A8C4Z0F8</accession>
<evidence type="ECO:0000256" key="2">
    <source>
        <dbReference type="ARBA" id="ARBA00022737"/>
    </source>
</evidence>
<protein>
    <recommendedName>
        <fullName evidence="3">U2A'/phosphoprotein 32 family A C-terminal domain-containing protein</fullName>
    </recommendedName>
</protein>
<proteinExistence type="predicted"/>
<organism evidence="4 5">
    <name type="scientific">Gadus morhua</name>
    <name type="common">Atlantic cod</name>
    <dbReference type="NCBI Taxonomy" id="8049"/>
    <lineage>
        <taxon>Eukaryota</taxon>
        <taxon>Metazoa</taxon>
        <taxon>Chordata</taxon>
        <taxon>Craniata</taxon>
        <taxon>Vertebrata</taxon>
        <taxon>Euteleostomi</taxon>
        <taxon>Actinopterygii</taxon>
        <taxon>Neopterygii</taxon>
        <taxon>Teleostei</taxon>
        <taxon>Neoteleostei</taxon>
        <taxon>Acanthomorphata</taxon>
        <taxon>Zeiogadaria</taxon>
        <taxon>Gadariae</taxon>
        <taxon>Gadiformes</taxon>
        <taxon>Gadoidei</taxon>
        <taxon>Gadidae</taxon>
        <taxon>Gadus</taxon>
    </lineage>
</organism>
<keyword evidence="2" id="KW-0677">Repeat</keyword>